<dbReference type="InterPro" id="IPR038765">
    <property type="entry name" value="Papain-like_cys_pep_sf"/>
</dbReference>
<proteinExistence type="inferred from homology"/>
<dbReference type="PROSITE" id="PS51935">
    <property type="entry name" value="NLPC_P60"/>
    <property type="match status" value="1"/>
</dbReference>
<evidence type="ECO:0000256" key="3">
    <source>
        <dbReference type="ARBA" id="ARBA00022729"/>
    </source>
</evidence>
<dbReference type="PANTHER" id="PTHR47360:SF1">
    <property type="entry name" value="ENDOPEPTIDASE NLPC-RELATED"/>
    <property type="match status" value="1"/>
</dbReference>
<dbReference type="PROSITE" id="PS51257">
    <property type="entry name" value="PROKAR_LIPOPROTEIN"/>
    <property type="match status" value="1"/>
</dbReference>
<dbReference type="SUPFAM" id="SSF54001">
    <property type="entry name" value="Cysteine proteinases"/>
    <property type="match status" value="1"/>
</dbReference>
<organism evidence="8 9">
    <name type="scientific">Sedimenticola selenatireducens</name>
    <dbReference type="NCBI Taxonomy" id="191960"/>
    <lineage>
        <taxon>Bacteria</taxon>
        <taxon>Pseudomonadati</taxon>
        <taxon>Pseudomonadota</taxon>
        <taxon>Gammaproteobacteria</taxon>
        <taxon>Chromatiales</taxon>
        <taxon>Sedimenticolaceae</taxon>
        <taxon>Sedimenticola</taxon>
    </lineage>
</organism>
<evidence type="ECO:0000313" key="9">
    <source>
        <dbReference type="Proteomes" id="UP000316649"/>
    </source>
</evidence>
<dbReference type="InterPro" id="IPR000064">
    <property type="entry name" value="NLP_P60_dom"/>
</dbReference>
<evidence type="ECO:0000256" key="2">
    <source>
        <dbReference type="ARBA" id="ARBA00022670"/>
    </source>
</evidence>
<keyword evidence="3 6" id="KW-0732">Signal</keyword>
<dbReference type="EMBL" id="VMNH01000005">
    <property type="protein sequence ID" value="TVO76952.1"/>
    <property type="molecule type" value="Genomic_DNA"/>
</dbReference>
<dbReference type="AlphaFoldDB" id="A0A557SHZ9"/>
<keyword evidence="5" id="KW-0788">Thiol protease</keyword>
<keyword evidence="4" id="KW-0378">Hydrolase</keyword>
<accession>A0A557SHZ9</accession>
<dbReference type="InterPro" id="IPR052062">
    <property type="entry name" value="Murein_DD/LD_carboxypeptidase"/>
</dbReference>
<protein>
    <recommendedName>
        <fullName evidence="7">NlpC/P60 domain-containing protein</fullName>
    </recommendedName>
</protein>
<dbReference type="GO" id="GO:0006508">
    <property type="term" value="P:proteolysis"/>
    <property type="evidence" value="ECO:0007669"/>
    <property type="project" value="UniProtKB-KW"/>
</dbReference>
<gene>
    <name evidence="8" type="ORF">FHP88_05880</name>
</gene>
<evidence type="ECO:0000259" key="7">
    <source>
        <dbReference type="PROSITE" id="PS51935"/>
    </source>
</evidence>
<comment type="similarity">
    <text evidence="1">Belongs to the peptidase C40 family.</text>
</comment>
<evidence type="ECO:0000256" key="5">
    <source>
        <dbReference type="ARBA" id="ARBA00022807"/>
    </source>
</evidence>
<sequence>MIRRVILVLLVFILSACTTAEKRTAQPALQADHSSIMQHEQDEILEALYRQHQEWQGTPYRLGGQSKRGIDCSGFVQLTYQSRLGIPLPRTTEQQATVGLEIHQEQLHTGDLIFFRINRHTRHVGIYLDNNRFLHASKSSGVMISELDSAYWQSAYWKSKRIL</sequence>
<keyword evidence="2" id="KW-0645">Protease</keyword>
<dbReference type="RefSeq" id="WP_144358081.1">
    <property type="nucleotide sequence ID" value="NZ_VMNH01000005.1"/>
</dbReference>
<evidence type="ECO:0000313" key="8">
    <source>
        <dbReference type="EMBL" id="TVO76952.1"/>
    </source>
</evidence>
<keyword evidence="9" id="KW-1185">Reference proteome</keyword>
<dbReference type="GO" id="GO:0008234">
    <property type="term" value="F:cysteine-type peptidase activity"/>
    <property type="evidence" value="ECO:0007669"/>
    <property type="project" value="UniProtKB-KW"/>
</dbReference>
<feature type="signal peptide" evidence="6">
    <location>
        <begin position="1"/>
        <end position="20"/>
    </location>
</feature>
<dbReference type="OrthoDB" id="9807055at2"/>
<comment type="caution">
    <text evidence="8">The sequence shown here is derived from an EMBL/GenBank/DDBJ whole genome shotgun (WGS) entry which is preliminary data.</text>
</comment>
<evidence type="ECO:0000256" key="6">
    <source>
        <dbReference type="SAM" id="SignalP"/>
    </source>
</evidence>
<name>A0A557SHZ9_9GAMM</name>
<dbReference type="PANTHER" id="PTHR47360">
    <property type="entry name" value="MUREIN DD-ENDOPEPTIDASE MEPS/MUREIN LD-CARBOXYPEPTIDASE"/>
    <property type="match status" value="1"/>
</dbReference>
<feature type="chain" id="PRO_5022186614" description="NlpC/P60 domain-containing protein" evidence="6">
    <location>
        <begin position="21"/>
        <end position="163"/>
    </location>
</feature>
<evidence type="ECO:0000256" key="1">
    <source>
        <dbReference type="ARBA" id="ARBA00007074"/>
    </source>
</evidence>
<dbReference type="Gene3D" id="3.90.1720.10">
    <property type="entry name" value="endopeptidase domain like (from Nostoc punctiforme)"/>
    <property type="match status" value="1"/>
</dbReference>
<evidence type="ECO:0000256" key="4">
    <source>
        <dbReference type="ARBA" id="ARBA00022801"/>
    </source>
</evidence>
<feature type="domain" description="NlpC/P60" evidence="7">
    <location>
        <begin position="42"/>
        <end position="163"/>
    </location>
</feature>
<dbReference type="Proteomes" id="UP000316649">
    <property type="component" value="Unassembled WGS sequence"/>
</dbReference>
<dbReference type="Pfam" id="PF00877">
    <property type="entry name" value="NLPC_P60"/>
    <property type="match status" value="1"/>
</dbReference>
<reference evidence="8 9" key="1">
    <citation type="submission" date="2019-07" db="EMBL/GenBank/DDBJ databases">
        <title>The pathways for chlorine oxyanion respiration interact through the shared metabolite chlorate.</title>
        <authorList>
            <person name="Barnum T.P."/>
            <person name="Cheng Y."/>
            <person name="Hill K.A."/>
            <person name="Lucas L.N."/>
            <person name="Carlson H.K."/>
            <person name="Coates J.D."/>
        </authorList>
    </citation>
    <scope>NUCLEOTIDE SEQUENCE [LARGE SCALE GENOMIC DNA]</scope>
    <source>
        <strain evidence="8 9">BK-1</strain>
    </source>
</reference>